<reference evidence="1 2" key="1">
    <citation type="submission" date="2024-09" db="EMBL/GenBank/DDBJ databases">
        <authorList>
            <person name="Sun Q."/>
            <person name="Mori K."/>
        </authorList>
    </citation>
    <scope>NUCLEOTIDE SEQUENCE [LARGE SCALE GENOMIC DNA]</scope>
    <source>
        <strain evidence="1 2">JCM 9767</strain>
    </source>
</reference>
<protein>
    <submittedName>
        <fullName evidence="1">Uncharacterized protein</fullName>
    </submittedName>
</protein>
<gene>
    <name evidence="1" type="ORF">ACFFUA_10760</name>
</gene>
<name>A0ABV5L6Y8_9ACTN</name>
<dbReference type="Proteomes" id="UP001589753">
    <property type="component" value="Unassembled WGS sequence"/>
</dbReference>
<organism evidence="1 2">
    <name type="scientific">Streptomyces heliomycini</name>
    <dbReference type="NCBI Taxonomy" id="284032"/>
    <lineage>
        <taxon>Bacteria</taxon>
        <taxon>Bacillati</taxon>
        <taxon>Actinomycetota</taxon>
        <taxon>Actinomycetes</taxon>
        <taxon>Kitasatosporales</taxon>
        <taxon>Streptomycetaceae</taxon>
        <taxon>Streptomyces</taxon>
    </lineage>
</organism>
<comment type="caution">
    <text evidence="1">The sequence shown here is derived from an EMBL/GenBank/DDBJ whole genome shotgun (WGS) entry which is preliminary data.</text>
</comment>
<dbReference type="RefSeq" id="WP_380955367.1">
    <property type="nucleotide sequence ID" value="NZ_JBHMDI010000020.1"/>
</dbReference>
<sequence>MDLLRYAGCLCRPSC</sequence>
<accession>A0ABV5L6Y8</accession>
<dbReference type="EMBL" id="JBHMDI010000020">
    <property type="protein sequence ID" value="MFB9347935.1"/>
    <property type="molecule type" value="Genomic_DNA"/>
</dbReference>
<proteinExistence type="predicted"/>
<evidence type="ECO:0000313" key="2">
    <source>
        <dbReference type="Proteomes" id="UP001589753"/>
    </source>
</evidence>
<keyword evidence="2" id="KW-1185">Reference proteome</keyword>
<evidence type="ECO:0000313" key="1">
    <source>
        <dbReference type="EMBL" id="MFB9347935.1"/>
    </source>
</evidence>